<name>A0A923E6Y5_CLOTT</name>
<accession>A0A923E6Y5</accession>
<gene>
    <name evidence="1" type="ORF">HGG79_00410</name>
</gene>
<evidence type="ECO:0000313" key="1">
    <source>
        <dbReference type="EMBL" id="MBC2396246.1"/>
    </source>
</evidence>
<proteinExistence type="predicted"/>
<keyword evidence="2" id="KW-1185">Reference proteome</keyword>
<dbReference type="EMBL" id="JAAZWO010000001">
    <property type="protein sequence ID" value="MBC2396246.1"/>
    <property type="molecule type" value="Genomic_DNA"/>
</dbReference>
<evidence type="ECO:0000313" key="2">
    <source>
        <dbReference type="Proteomes" id="UP000563151"/>
    </source>
</evidence>
<protein>
    <submittedName>
        <fullName evidence="1">DUF3795 domain-containing protein</fullName>
    </submittedName>
</protein>
<dbReference type="AlphaFoldDB" id="A0A923E6Y5"/>
<dbReference type="RefSeq" id="WP_173680118.1">
    <property type="nucleotide sequence ID" value="NZ_JAAZWO010000001.1"/>
</dbReference>
<reference evidence="1 2" key="1">
    <citation type="submission" date="2020-04" db="EMBL/GenBank/DDBJ databases">
        <title>Genomic insights into acetone-butanol-ethanol (ABE) fermentation by sequencing solventogenic clostridia strains.</title>
        <authorList>
            <person name="Brown S."/>
        </authorList>
    </citation>
    <scope>NUCLEOTIDE SEQUENCE [LARGE SCALE GENOMIC DNA]</scope>
    <source>
        <strain evidence="1 2">DJ011</strain>
    </source>
</reference>
<organism evidence="1 2">
    <name type="scientific">Clostridium tetanomorphum</name>
    <dbReference type="NCBI Taxonomy" id="1553"/>
    <lineage>
        <taxon>Bacteria</taxon>
        <taxon>Bacillati</taxon>
        <taxon>Bacillota</taxon>
        <taxon>Clostridia</taxon>
        <taxon>Eubacteriales</taxon>
        <taxon>Clostridiaceae</taxon>
        <taxon>Clostridium</taxon>
    </lineage>
</organism>
<dbReference type="Proteomes" id="UP000563151">
    <property type="component" value="Unassembled WGS sequence"/>
</dbReference>
<sequence length="95" mass="11205">MEKIISCCGVVCSECKFFLEDCEGCVGIKGKPFWLKYIDEDICNIYDCCINERKLEHCGKCMDLPCERYFKDDPTKSPEENAEDRRRQLEQLKFM</sequence>
<dbReference type="InterPro" id="IPR024227">
    <property type="entry name" value="DUF3795"/>
</dbReference>
<dbReference type="Pfam" id="PF12675">
    <property type="entry name" value="DUF3795"/>
    <property type="match status" value="1"/>
</dbReference>
<comment type="caution">
    <text evidence="1">The sequence shown here is derived from an EMBL/GenBank/DDBJ whole genome shotgun (WGS) entry which is preliminary data.</text>
</comment>